<evidence type="ECO:0000313" key="3">
    <source>
        <dbReference type="EMBL" id="CEP15316.1"/>
    </source>
</evidence>
<protein>
    <recommendedName>
        <fullName evidence="2">F-box domain-containing protein</fullName>
    </recommendedName>
</protein>
<evidence type="ECO:0000313" key="4">
    <source>
        <dbReference type="Proteomes" id="UP000054107"/>
    </source>
</evidence>
<dbReference type="InterPro" id="IPR001810">
    <property type="entry name" value="F-box_dom"/>
</dbReference>
<dbReference type="Pfam" id="PF12937">
    <property type="entry name" value="F-box-like"/>
    <property type="match status" value="1"/>
</dbReference>
<proteinExistence type="predicted"/>
<evidence type="ECO:0000256" key="1">
    <source>
        <dbReference type="SAM" id="MobiDB-lite"/>
    </source>
</evidence>
<evidence type="ECO:0000259" key="2">
    <source>
        <dbReference type="PROSITE" id="PS50181"/>
    </source>
</evidence>
<dbReference type="Gene3D" id="3.80.10.10">
    <property type="entry name" value="Ribonuclease Inhibitor"/>
    <property type="match status" value="1"/>
</dbReference>
<dbReference type="OrthoDB" id="2117972at2759"/>
<dbReference type="Proteomes" id="UP000054107">
    <property type="component" value="Unassembled WGS sequence"/>
</dbReference>
<feature type="region of interest" description="Disordered" evidence="1">
    <location>
        <begin position="114"/>
        <end position="136"/>
    </location>
</feature>
<dbReference type="SMART" id="SM00256">
    <property type="entry name" value="FBOX"/>
    <property type="match status" value="1"/>
</dbReference>
<dbReference type="SUPFAM" id="SSF52047">
    <property type="entry name" value="RNI-like"/>
    <property type="match status" value="1"/>
</dbReference>
<feature type="compositionally biased region" description="Acidic residues" evidence="1">
    <location>
        <begin position="114"/>
        <end position="134"/>
    </location>
</feature>
<organism evidence="3 4">
    <name type="scientific">Parasitella parasitica</name>
    <dbReference type="NCBI Taxonomy" id="35722"/>
    <lineage>
        <taxon>Eukaryota</taxon>
        <taxon>Fungi</taxon>
        <taxon>Fungi incertae sedis</taxon>
        <taxon>Mucoromycota</taxon>
        <taxon>Mucoromycotina</taxon>
        <taxon>Mucoromycetes</taxon>
        <taxon>Mucorales</taxon>
        <taxon>Mucorineae</taxon>
        <taxon>Mucoraceae</taxon>
        <taxon>Parasitella</taxon>
    </lineage>
</organism>
<dbReference type="SUPFAM" id="SSF81383">
    <property type="entry name" value="F-box domain"/>
    <property type="match status" value="1"/>
</dbReference>
<gene>
    <name evidence="3" type="primary">PARPA_09523.1 scaffold 36791</name>
</gene>
<reference evidence="3 4" key="1">
    <citation type="submission" date="2014-09" db="EMBL/GenBank/DDBJ databases">
        <authorList>
            <person name="Ellenberger Sabrina"/>
        </authorList>
    </citation>
    <scope>NUCLEOTIDE SEQUENCE [LARGE SCALE GENOMIC DNA]</scope>
    <source>
        <strain evidence="3 4">CBS 412.66</strain>
    </source>
</reference>
<dbReference type="InterPro" id="IPR036047">
    <property type="entry name" value="F-box-like_dom_sf"/>
</dbReference>
<dbReference type="CDD" id="cd09917">
    <property type="entry name" value="F-box_SF"/>
    <property type="match status" value="1"/>
</dbReference>
<dbReference type="EMBL" id="LN732068">
    <property type="protein sequence ID" value="CEP15316.1"/>
    <property type="molecule type" value="Genomic_DNA"/>
</dbReference>
<dbReference type="AlphaFoldDB" id="A0A0B7NCX1"/>
<dbReference type="InterPro" id="IPR032675">
    <property type="entry name" value="LRR_dom_sf"/>
</dbReference>
<dbReference type="PROSITE" id="PS50181">
    <property type="entry name" value="FBOX"/>
    <property type="match status" value="1"/>
</dbReference>
<keyword evidence="4" id="KW-1185">Reference proteome</keyword>
<accession>A0A0B7NCX1</accession>
<sequence length="523" mass="61123">MQTINRLPPEILLKVFSYLTFSEKLNVAITCKKWETLVLNGNLFEDFKVEGEQSFQYLTKYFEHNKLHRSQVRRLGIVSPSYQAIEAIEIIPIPEQFPNLEELFWDNAGNYEDLSENENEDEDEDEDDNNESEDHELHQYDTAINEENIECWKKTTKFTELDRFPISFAILKNGGFCNLVELDIDLLENLQQPLRPKYTLLIKHLTKAPKLKRLALRHSVMSLVDFDQLHCNTEQLEALCLDQMIIKETANDEQNRSGLPIVNGLIELCIYGYSKEEDEILLTNVAGKYPDLKILKIHSQTNEPVYGENLLIKIISDSPHLETYDVDIHPLTPKIMHAMDTNNLKLKAITIKLQYEEDLLMQIKNLIASNQKNSVETMKIVFSRFDYDNRIEIVEYFDFLKMFPRLKHLELNGVRDTYRHIPKFPIAVFLKKFQNLETLVLKNWIIHVASVDSLLKLVSGPRNNFKTTLRSLILDSLDYEKWEKEEFLSFISKVCPKVSQLRITEPSDNYDGENYDLPISHSR</sequence>
<name>A0A0B7NCX1_9FUNG</name>
<feature type="domain" description="F-box" evidence="2">
    <location>
        <begin position="1"/>
        <end position="47"/>
    </location>
</feature>